<gene>
    <name evidence="1" type="ORF">NCTC13354_01542</name>
</gene>
<sequence length="166" mass="17229">MKFESETSYVGPIDLALSVLGSEELFRKRAQAVKFGGEISYSGDPNKHTVTAQIPGDEMPAAARSFLSGGVQLRVVGKATTLDQPGVHGASLSYDISVKGAPASGSLHIILADAGATTPAKVTGEINVNVPFVGGRIEKAAIEQVGKVLGKDTNLVNEEIARRLAG</sequence>
<evidence type="ECO:0000313" key="2">
    <source>
        <dbReference type="Proteomes" id="UP000269542"/>
    </source>
</evidence>
<reference evidence="1 2" key="1">
    <citation type="submission" date="2018-12" db="EMBL/GenBank/DDBJ databases">
        <authorList>
            <consortium name="Pathogen Informatics"/>
        </authorList>
    </citation>
    <scope>NUCLEOTIDE SEQUENCE [LARGE SCALE GENOMIC DNA]</scope>
    <source>
        <strain evidence="1 2">NCTC13354</strain>
    </source>
</reference>
<dbReference type="AlphaFoldDB" id="A0A3S4VGX1"/>
<dbReference type="OrthoDB" id="3266819at2"/>
<evidence type="ECO:0000313" key="1">
    <source>
        <dbReference type="EMBL" id="VEI13819.1"/>
    </source>
</evidence>
<dbReference type="RefSeq" id="WP_126416881.1">
    <property type="nucleotide sequence ID" value="NZ_LR134476.1"/>
</dbReference>
<keyword evidence="2" id="KW-1185">Reference proteome</keyword>
<proteinExistence type="predicted"/>
<dbReference type="InterPro" id="IPR019639">
    <property type="entry name" value="DUF2505"/>
</dbReference>
<dbReference type="Pfam" id="PF10698">
    <property type="entry name" value="DUF2505"/>
    <property type="match status" value="1"/>
</dbReference>
<dbReference type="KEGG" id="tbw:NCTC13354_01542"/>
<dbReference type="Proteomes" id="UP000269542">
    <property type="component" value="Chromosome"/>
</dbReference>
<accession>A0A3S4VGX1</accession>
<dbReference type="EMBL" id="LR134476">
    <property type="protein sequence ID" value="VEI13819.1"/>
    <property type="molecule type" value="Genomic_DNA"/>
</dbReference>
<protein>
    <submittedName>
        <fullName evidence="1">Protein of uncharacterized function (DUF2505)</fullName>
    </submittedName>
</protein>
<organism evidence="1 2">
    <name type="scientific">Trueperella bialowiezensis</name>
    <dbReference type="NCBI Taxonomy" id="312285"/>
    <lineage>
        <taxon>Bacteria</taxon>
        <taxon>Bacillati</taxon>
        <taxon>Actinomycetota</taxon>
        <taxon>Actinomycetes</taxon>
        <taxon>Actinomycetales</taxon>
        <taxon>Actinomycetaceae</taxon>
        <taxon>Trueperella</taxon>
    </lineage>
</organism>
<name>A0A3S4VGX1_9ACTO</name>